<gene>
    <name evidence="2" type="ORF">K5V21_09545</name>
</gene>
<dbReference type="RefSeq" id="WP_221861071.1">
    <property type="nucleotide sequence ID" value="NZ_JAIKTU010000007.1"/>
</dbReference>
<accession>A0ABS7KYM8</accession>
<keyword evidence="3" id="KW-1185">Reference proteome</keyword>
<evidence type="ECO:0000256" key="1">
    <source>
        <dbReference type="ARBA" id="ARBA00023121"/>
    </source>
</evidence>
<dbReference type="Proteomes" id="UP001299068">
    <property type="component" value="Unassembled WGS sequence"/>
</dbReference>
<dbReference type="InterPro" id="IPR003797">
    <property type="entry name" value="DegV"/>
</dbReference>
<dbReference type="PANTHER" id="PTHR33434">
    <property type="entry name" value="DEGV DOMAIN-CONTAINING PROTEIN DR_1986-RELATED"/>
    <property type="match status" value="1"/>
</dbReference>
<comment type="caution">
    <text evidence="2">The sequence shown here is derived from an EMBL/GenBank/DDBJ whole genome shotgun (WGS) entry which is preliminary data.</text>
</comment>
<dbReference type="NCBIfam" id="TIGR00762">
    <property type="entry name" value="DegV"/>
    <property type="match status" value="1"/>
</dbReference>
<dbReference type="Gene3D" id="2.20.28.50">
    <property type="entry name" value="degv family protein"/>
    <property type="match status" value="1"/>
</dbReference>
<keyword evidence="1" id="KW-0446">Lipid-binding</keyword>
<dbReference type="InterPro" id="IPR043168">
    <property type="entry name" value="DegV_C"/>
</dbReference>
<evidence type="ECO:0000313" key="3">
    <source>
        <dbReference type="Proteomes" id="UP001299068"/>
    </source>
</evidence>
<dbReference type="EMBL" id="JAIKTU010000007">
    <property type="protein sequence ID" value="MBY0755703.1"/>
    <property type="molecule type" value="Genomic_DNA"/>
</dbReference>
<sequence>MGVKIITDSTSYIPKDIRNELDIEVISLNVIFGGRSYREIDLTNEEFFDELEKLDDLPTSSQPSINEVKEKFENIIKNGDKVVCVLISSDMSGTYQSANMIKNIILEEYPEAEIEILDSRTNCMQMGYAAIVAAKAAKEGDDIKGVVSKAEEVINKSKFLFMPKTLKYLKKGGRIGSAAALVGSILKIVPILTVTDGKTTIFNKVRTRGKAINVIINKVIEDIDKKGLGEIAIHHINCEDEGIELKKKLEDRLKQKGIECNIILDSIGPIIGLHVGPGSIGVAYYTKS</sequence>
<dbReference type="SUPFAM" id="SSF82549">
    <property type="entry name" value="DAK1/DegV-like"/>
    <property type="match status" value="1"/>
</dbReference>
<dbReference type="Gene3D" id="3.30.1180.10">
    <property type="match status" value="1"/>
</dbReference>
<protein>
    <submittedName>
        <fullName evidence="2">DegV family protein</fullName>
    </submittedName>
</protein>
<dbReference type="Pfam" id="PF02645">
    <property type="entry name" value="DegV"/>
    <property type="match status" value="1"/>
</dbReference>
<organism evidence="2 3">
    <name type="scientific">Clostridium sardiniense</name>
    <name type="common">Clostridium absonum</name>
    <dbReference type="NCBI Taxonomy" id="29369"/>
    <lineage>
        <taxon>Bacteria</taxon>
        <taxon>Bacillati</taxon>
        <taxon>Bacillota</taxon>
        <taxon>Clostridia</taxon>
        <taxon>Eubacteriales</taxon>
        <taxon>Clostridiaceae</taxon>
        <taxon>Clostridium</taxon>
    </lineage>
</organism>
<dbReference type="InterPro" id="IPR050270">
    <property type="entry name" value="DegV_domain_contain"/>
</dbReference>
<evidence type="ECO:0000313" key="2">
    <source>
        <dbReference type="EMBL" id="MBY0755703.1"/>
    </source>
</evidence>
<dbReference type="Gene3D" id="3.40.50.10440">
    <property type="entry name" value="Dihydroxyacetone kinase, domain 1"/>
    <property type="match status" value="1"/>
</dbReference>
<name>A0ABS7KYM8_CLOSR</name>
<proteinExistence type="predicted"/>
<reference evidence="2 3" key="1">
    <citation type="journal article" date="2021" name="Cell Host Microbe">
        <title>in vivo commensal control of Clostridioides difficile virulence.</title>
        <authorList>
            <person name="Girinathan B.P."/>
            <person name="Dibenedetto N."/>
            <person name="Worley J.N."/>
            <person name="Peltier J."/>
            <person name="Arrieta-Ortiz M.L."/>
            <person name="Rupa Christinal Immanuel S."/>
            <person name="Lavin R."/>
            <person name="Delaney M.L."/>
            <person name="Cummins C."/>
            <person name="Hoffmann M."/>
            <person name="Luo Y."/>
            <person name="Gonzalez-Escalona N."/>
            <person name="Allard M."/>
            <person name="Onderdonk A.B."/>
            <person name="Gerber G.K."/>
            <person name="Sonenshein A.L."/>
            <person name="Baliga N."/>
            <person name="Dupuy B."/>
            <person name="Bry L."/>
        </authorList>
    </citation>
    <scope>NUCLEOTIDE SEQUENCE [LARGE SCALE GENOMIC DNA]</scope>
    <source>
        <strain evidence="2 3">DSM 599</strain>
    </source>
</reference>
<dbReference type="PROSITE" id="PS51482">
    <property type="entry name" value="DEGV"/>
    <property type="match status" value="1"/>
</dbReference>
<dbReference type="PANTHER" id="PTHR33434:SF2">
    <property type="entry name" value="FATTY ACID-BINDING PROTEIN TM_1468"/>
    <property type="match status" value="1"/>
</dbReference>